<name>A0A1A9N8L0_9BURK</name>
<sequence length="113" mass="11662">MTRNTVAGALVLLSIVCAHAQPGNVAASSGASPASNARQVRAADRALQKNVRRALAKTKGLEVINITVHARNGDVVLEGSVPEQSEIDLATRAAQGVPGVNSVKNALIIHIPQ</sequence>
<evidence type="ECO:0000313" key="3">
    <source>
        <dbReference type="EMBL" id="OAJ56543.1"/>
    </source>
</evidence>
<dbReference type="PANTHER" id="PTHR34606:SF15">
    <property type="entry name" value="BON DOMAIN-CONTAINING PROTEIN"/>
    <property type="match status" value="1"/>
</dbReference>
<dbReference type="AlphaFoldDB" id="A0A1A9N8L0"/>
<keyword evidence="1" id="KW-0732">Signal</keyword>
<feature type="chain" id="PRO_5008393699" evidence="1">
    <location>
        <begin position="21"/>
        <end position="113"/>
    </location>
</feature>
<dbReference type="Proteomes" id="UP000077961">
    <property type="component" value="Unassembled WGS sequence"/>
</dbReference>
<dbReference type="EMBL" id="LXJZ01000186">
    <property type="protein sequence ID" value="OAJ56543.1"/>
    <property type="molecule type" value="Genomic_DNA"/>
</dbReference>
<reference evidence="5 6" key="1">
    <citation type="submission" date="2016-04" db="EMBL/GenBank/DDBJ databases">
        <title>Reclassification of Paraburkholderia panaciterrae (Farh et al. 2015) Dobritsa &amp; Samadpour 2016 as a later homotypic synonym of Paraburkholderia ginsengiterrae (Farh et al. 2015) Dobritsa &amp; Samadpour 2016.</title>
        <authorList>
            <person name="Dobritsa A.P."/>
            <person name="Kutumbaka K."/>
            <person name="Samadpour M."/>
        </authorList>
    </citation>
    <scope>NUCLEOTIDE SEQUENCE [LARGE SCALE GENOMIC DNA]</scope>
    <source>
        <strain evidence="4 6">DCY85</strain>
        <strain evidence="3 5">DCY85-1</strain>
    </source>
</reference>
<gene>
    <name evidence="3" type="ORF">A6V36_33810</name>
    <name evidence="4" type="ORF">A6V37_25080</name>
</gene>
<dbReference type="Gene3D" id="3.30.1340.30">
    <property type="match status" value="1"/>
</dbReference>
<organism evidence="4 6">
    <name type="scientific">Paraburkholderia ginsengiterrae</name>
    <dbReference type="NCBI Taxonomy" id="1462993"/>
    <lineage>
        <taxon>Bacteria</taxon>
        <taxon>Pseudomonadati</taxon>
        <taxon>Pseudomonadota</taxon>
        <taxon>Betaproteobacteria</taxon>
        <taxon>Burkholderiales</taxon>
        <taxon>Burkholderiaceae</taxon>
        <taxon>Paraburkholderia</taxon>
    </lineage>
</organism>
<dbReference type="STRING" id="1462993.A6V36_33810"/>
<keyword evidence="5" id="KW-1185">Reference proteome</keyword>
<evidence type="ECO:0000259" key="2">
    <source>
        <dbReference type="PROSITE" id="PS50914"/>
    </source>
</evidence>
<feature type="domain" description="BON" evidence="2">
    <location>
        <begin position="43"/>
        <end position="111"/>
    </location>
</feature>
<dbReference type="RefSeq" id="WP_064269603.1">
    <property type="nucleotide sequence ID" value="NZ_LXJZ01000186.1"/>
</dbReference>
<comment type="caution">
    <text evidence="4">The sequence shown here is derived from an EMBL/GenBank/DDBJ whole genome shotgun (WGS) entry which is preliminary data.</text>
</comment>
<dbReference type="PANTHER" id="PTHR34606">
    <property type="entry name" value="BON DOMAIN-CONTAINING PROTEIN"/>
    <property type="match status" value="1"/>
</dbReference>
<evidence type="ECO:0000256" key="1">
    <source>
        <dbReference type="SAM" id="SignalP"/>
    </source>
</evidence>
<evidence type="ECO:0000313" key="6">
    <source>
        <dbReference type="Proteomes" id="UP000078116"/>
    </source>
</evidence>
<dbReference type="PROSITE" id="PS50914">
    <property type="entry name" value="BON"/>
    <property type="match status" value="1"/>
</dbReference>
<dbReference type="EMBL" id="LXKA01000209">
    <property type="protein sequence ID" value="OAJ61624.1"/>
    <property type="molecule type" value="Genomic_DNA"/>
</dbReference>
<protein>
    <submittedName>
        <fullName evidence="4">BON domain-containing protein</fullName>
    </submittedName>
</protein>
<evidence type="ECO:0000313" key="5">
    <source>
        <dbReference type="Proteomes" id="UP000077961"/>
    </source>
</evidence>
<feature type="signal peptide" evidence="1">
    <location>
        <begin position="1"/>
        <end position="20"/>
    </location>
</feature>
<evidence type="ECO:0000313" key="4">
    <source>
        <dbReference type="EMBL" id="OAJ61624.1"/>
    </source>
</evidence>
<dbReference type="InterPro" id="IPR007055">
    <property type="entry name" value="BON_dom"/>
</dbReference>
<dbReference type="OrthoDB" id="9010075at2"/>
<dbReference type="InterPro" id="IPR051686">
    <property type="entry name" value="Lipoprotein_DolP"/>
</dbReference>
<dbReference type="Proteomes" id="UP000078116">
    <property type="component" value="Unassembled WGS sequence"/>
</dbReference>
<proteinExistence type="predicted"/>
<accession>A0A1A9N8L0</accession>
<dbReference type="Pfam" id="PF04972">
    <property type="entry name" value="BON"/>
    <property type="match status" value="1"/>
</dbReference>